<keyword evidence="4" id="KW-0808">Transferase</keyword>
<dbReference type="InterPro" id="IPR004358">
    <property type="entry name" value="Sig_transdc_His_kin-like_C"/>
</dbReference>
<evidence type="ECO:0000256" key="3">
    <source>
        <dbReference type="ARBA" id="ARBA00022553"/>
    </source>
</evidence>
<dbReference type="InterPro" id="IPR036097">
    <property type="entry name" value="HisK_dim/P_sf"/>
</dbReference>
<feature type="transmembrane region" description="Helical" evidence="10">
    <location>
        <begin position="217"/>
        <end position="238"/>
    </location>
</feature>
<dbReference type="Gene3D" id="1.10.287.130">
    <property type="match status" value="1"/>
</dbReference>
<dbReference type="CDD" id="cd00075">
    <property type="entry name" value="HATPase"/>
    <property type="match status" value="1"/>
</dbReference>
<evidence type="ECO:0000256" key="2">
    <source>
        <dbReference type="ARBA" id="ARBA00012438"/>
    </source>
</evidence>
<dbReference type="CDD" id="cd00082">
    <property type="entry name" value="HisKA"/>
    <property type="match status" value="1"/>
</dbReference>
<keyword evidence="9" id="KW-0175">Coiled coil</keyword>
<evidence type="ECO:0000313" key="12">
    <source>
        <dbReference type="EMBL" id="HHS30258.1"/>
    </source>
</evidence>
<dbReference type="InterPro" id="IPR036890">
    <property type="entry name" value="HATPase_C_sf"/>
</dbReference>
<dbReference type="EC" id="2.7.13.3" evidence="2"/>
<keyword evidence="10" id="KW-0812">Transmembrane</keyword>
<evidence type="ECO:0000256" key="9">
    <source>
        <dbReference type="SAM" id="Coils"/>
    </source>
</evidence>
<dbReference type="SUPFAM" id="SSF47384">
    <property type="entry name" value="Homodimeric domain of signal transducing histidine kinase"/>
    <property type="match status" value="1"/>
</dbReference>
<keyword evidence="5" id="KW-0547">Nucleotide-binding</keyword>
<evidence type="ECO:0000259" key="11">
    <source>
        <dbReference type="PROSITE" id="PS50109"/>
    </source>
</evidence>
<name>A0A7V6A583_9BACT</name>
<dbReference type="GO" id="GO:0005524">
    <property type="term" value="F:ATP binding"/>
    <property type="evidence" value="ECO:0007669"/>
    <property type="project" value="UniProtKB-KW"/>
</dbReference>
<dbReference type="InterPro" id="IPR003594">
    <property type="entry name" value="HATPase_dom"/>
</dbReference>
<keyword evidence="3" id="KW-0597">Phosphoprotein</keyword>
<organism evidence="12">
    <name type="scientific">Desulfobacca acetoxidans</name>
    <dbReference type="NCBI Taxonomy" id="60893"/>
    <lineage>
        <taxon>Bacteria</taxon>
        <taxon>Pseudomonadati</taxon>
        <taxon>Thermodesulfobacteriota</taxon>
        <taxon>Desulfobaccia</taxon>
        <taxon>Desulfobaccales</taxon>
        <taxon>Desulfobaccaceae</taxon>
        <taxon>Desulfobacca</taxon>
    </lineage>
</organism>
<dbReference type="AlphaFoldDB" id="A0A7V6A583"/>
<accession>A0A7V6A583</accession>
<comment type="caution">
    <text evidence="12">The sequence shown here is derived from an EMBL/GenBank/DDBJ whole genome shotgun (WGS) entry which is preliminary data.</text>
</comment>
<dbReference type="SMART" id="SM00387">
    <property type="entry name" value="HATPase_c"/>
    <property type="match status" value="1"/>
</dbReference>
<dbReference type="InterPro" id="IPR003661">
    <property type="entry name" value="HisK_dim/P_dom"/>
</dbReference>
<evidence type="ECO:0000256" key="7">
    <source>
        <dbReference type="ARBA" id="ARBA00022840"/>
    </source>
</evidence>
<dbReference type="PANTHER" id="PTHR43065:SF10">
    <property type="entry name" value="PEROXIDE STRESS-ACTIVATED HISTIDINE KINASE MAK3"/>
    <property type="match status" value="1"/>
</dbReference>
<evidence type="ECO:0000256" key="5">
    <source>
        <dbReference type="ARBA" id="ARBA00022741"/>
    </source>
</evidence>
<evidence type="ECO:0000256" key="10">
    <source>
        <dbReference type="SAM" id="Phobius"/>
    </source>
</evidence>
<dbReference type="PRINTS" id="PR00344">
    <property type="entry name" value="BCTRLSENSOR"/>
</dbReference>
<dbReference type="EMBL" id="DTGR01000175">
    <property type="protein sequence ID" value="HHS30258.1"/>
    <property type="molecule type" value="Genomic_DNA"/>
</dbReference>
<evidence type="ECO:0000256" key="8">
    <source>
        <dbReference type="ARBA" id="ARBA00023012"/>
    </source>
</evidence>
<dbReference type="GO" id="GO:0000155">
    <property type="term" value="F:phosphorelay sensor kinase activity"/>
    <property type="evidence" value="ECO:0007669"/>
    <property type="project" value="InterPro"/>
</dbReference>
<keyword evidence="10" id="KW-0472">Membrane</keyword>
<feature type="coiled-coil region" evidence="9">
    <location>
        <begin position="238"/>
        <end position="265"/>
    </location>
</feature>
<evidence type="ECO:0000256" key="4">
    <source>
        <dbReference type="ARBA" id="ARBA00022679"/>
    </source>
</evidence>
<comment type="catalytic activity">
    <reaction evidence="1">
        <text>ATP + protein L-histidine = ADP + protein N-phospho-L-histidine.</text>
        <dbReference type="EC" id="2.7.13.3"/>
    </reaction>
</comment>
<dbReference type="SUPFAM" id="SSF55874">
    <property type="entry name" value="ATPase domain of HSP90 chaperone/DNA topoisomerase II/histidine kinase"/>
    <property type="match status" value="1"/>
</dbReference>
<dbReference type="PROSITE" id="PS50109">
    <property type="entry name" value="HIS_KIN"/>
    <property type="match status" value="1"/>
</dbReference>
<keyword evidence="7" id="KW-0067">ATP-binding</keyword>
<dbReference type="Gene3D" id="3.30.565.10">
    <property type="entry name" value="Histidine kinase-like ATPase, C-terminal domain"/>
    <property type="match status" value="1"/>
</dbReference>
<dbReference type="InterPro" id="IPR005467">
    <property type="entry name" value="His_kinase_dom"/>
</dbReference>
<reference evidence="12" key="1">
    <citation type="journal article" date="2020" name="mSystems">
        <title>Genome- and Community-Level Interaction Insights into Carbon Utilization and Element Cycling Functions of Hydrothermarchaeota in Hydrothermal Sediment.</title>
        <authorList>
            <person name="Zhou Z."/>
            <person name="Liu Y."/>
            <person name="Xu W."/>
            <person name="Pan J."/>
            <person name="Luo Z.H."/>
            <person name="Li M."/>
        </authorList>
    </citation>
    <scope>NUCLEOTIDE SEQUENCE [LARGE SCALE GENOMIC DNA]</scope>
    <source>
        <strain evidence="12">SpSt-767</strain>
    </source>
</reference>
<gene>
    <name evidence="12" type="ORF">ENV52_11230</name>
</gene>
<keyword evidence="6 12" id="KW-0418">Kinase</keyword>
<dbReference type="Pfam" id="PF02518">
    <property type="entry name" value="HATPase_c"/>
    <property type="match status" value="1"/>
</dbReference>
<feature type="domain" description="Histidine kinase" evidence="11">
    <location>
        <begin position="274"/>
        <end position="483"/>
    </location>
</feature>
<keyword evidence="10" id="KW-1133">Transmembrane helix</keyword>
<dbReference type="PANTHER" id="PTHR43065">
    <property type="entry name" value="SENSOR HISTIDINE KINASE"/>
    <property type="match status" value="1"/>
</dbReference>
<protein>
    <recommendedName>
        <fullName evidence="2">histidine kinase</fullName>
        <ecNumber evidence="2">2.7.13.3</ecNumber>
    </recommendedName>
</protein>
<keyword evidence="8" id="KW-0902">Two-component regulatory system</keyword>
<feature type="transmembrane region" description="Helical" evidence="10">
    <location>
        <begin position="26"/>
        <end position="47"/>
    </location>
</feature>
<sequence length="488" mass="54591">MALRSKLKDSWWPPGRDLQTFRLAKFFTLTSFVVILVFTVVLTLILSHRAQKMSLAKSEEYLKLLAANLNHQVFQQFLVPTAIEKQGRITIADPDQHERLDTVVQNTIHGFHVEELAIYDQVGVLSYTNTGKTLGVDCFDVPGVKSALFGEQHFERLGSSLLWDILPHWAAGNQRLRGYFPFRLEGKFGSEPGPVVGVFEFTQDISKDMVEIGKFQALILLISVMTMGLLFLVLRQIVKQAEVILERRQERQRALEAQLHQAERLAALGEMTAGVAHEVRNPLGIISSTAELLQQRLNRYEPDNRLAQIIVEETSRLNAKISEFLDFARPREPNLQPCELKKVLDRSIELLDPEIERLHIAVTRNYDGDGKIQAADPSLLHQAFLNILLNAIQAMPEGGTLNVSVTAGPNGQGTEIQFQDSGEGIDPETLKKVFNPFYTTKEKGSGLGLPIVKSIIESHQGTIRIASDPGQGTSVIIQLPELQLPQER</sequence>
<dbReference type="Pfam" id="PF00512">
    <property type="entry name" value="HisKA"/>
    <property type="match status" value="1"/>
</dbReference>
<evidence type="ECO:0000256" key="1">
    <source>
        <dbReference type="ARBA" id="ARBA00000085"/>
    </source>
</evidence>
<evidence type="ECO:0000256" key="6">
    <source>
        <dbReference type="ARBA" id="ARBA00022777"/>
    </source>
</evidence>
<proteinExistence type="predicted"/>
<dbReference type="SMART" id="SM00388">
    <property type="entry name" value="HisKA"/>
    <property type="match status" value="1"/>
</dbReference>